<comment type="caution">
    <text evidence="1">The sequence shown here is derived from an EMBL/GenBank/DDBJ whole genome shotgun (WGS) entry which is preliminary data.</text>
</comment>
<dbReference type="Proteomes" id="UP000606786">
    <property type="component" value="Unassembled WGS sequence"/>
</dbReference>
<reference evidence="1" key="1">
    <citation type="submission" date="2020-11" db="EMBL/GenBank/DDBJ databases">
        <authorList>
            <person name="Whitehead M."/>
        </authorList>
    </citation>
    <scope>NUCLEOTIDE SEQUENCE</scope>
    <source>
        <strain evidence="1">EGII</strain>
    </source>
</reference>
<proteinExistence type="predicted"/>
<protein>
    <submittedName>
        <fullName evidence="1">(Mediterranean fruit fly) hypothetical protein</fullName>
    </submittedName>
</protein>
<sequence>MALINNLGLATAATPTQQRNVADTSAEICDKNDREAHSAQQSGANYKSKSLNATWRHCASHVAQIGCNSISAGTDCDSVAPSEQRKINTSQSQTFAADCEINSYLCDVATFNDLLRARRCNTFHIQIDARPREMPVRRRSQSTFAVFAATNI</sequence>
<name>A0A811UW47_CERCA</name>
<organism evidence="1 2">
    <name type="scientific">Ceratitis capitata</name>
    <name type="common">Mediterranean fruit fly</name>
    <name type="synonym">Tephritis capitata</name>
    <dbReference type="NCBI Taxonomy" id="7213"/>
    <lineage>
        <taxon>Eukaryota</taxon>
        <taxon>Metazoa</taxon>
        <taxon>Ecdysozoa</taxon>
        <taxon>Arthropoda</taxon>
        <taxon>Hexapoda</taxon>
        <taxon>Insecta</taxon>
        <taxon>Pterygota</taxon>
        <taxon>Neoptera</taxon>
        <taxon>Endopterygota</taxon>
        <taxon>Diptera</taxon>
        <taxon>Brachycera</taxon>
        <taxon>Muscomorpha</taxon>
        <taxon>Tephritoidea</taxon>
        <taxon>Tephritidae</taxon>
        <taxon>Ceratitis</taxon>
        <taxon>Ceratitis</taxon>
    </lineage>
</organism>
<dbReference type="EMBL" id="CAJHJT010000034">
    <property type="protein sequence ID" value="CAD7002548.1"/>
    <property type="molecule type" value="Genomic_DNA"/>
</dbReference>
<evidence type="ECO:0000313" key="1">
    <source>
        <dbReference type="EMBL" id="CAD7002548.1"/>
    </source>
</evidence>
<keyword evidence="2" id="KW-1185">Reference proteome</keyword>
<gene>
    <name evidence="1" type="ORF">CCAP1982_LOCUS11037</name>
</gene>
<accession>A0A811UW47</accession>
<evidence type="ECO:0000313" key="2">
    <source>
        <dbReference type="Proteomes" id="UP000606786"/>
    </source>
</evidence>
<dbReference type="AlphaFoldDB" id="A0A811UW47"/>